<dbReference type="PROSITE" id="PS00211">
    <property type="entry name" value="ABC_TRANSPORTER_1"/>
    <property type="match status" value="1"/>
</dbReference>
<keyword evidence="7" id="KW-0472">Membrane</keyword>
<evidence type="ECO:0000256" key="6">
    <source>
        <dbReference type="ARBA" id="ARBA00022840"/>
    </source>
</evidence>
<feature type="region of interest" description="Disordered" evidence="8">
    <location>
        <begin position="258"/>
        <end position="303"/>
    </location>
</feature>
<keyword evidence="3" id="KW-0813">Transport</keyword>
<keyword evidence="11" id="KW-1185">Reference proteome</keyword>
<dbReference type="InterPro" id="IPR017871">
    <property type="entry name" value="ABC_transporter-like_CS"/>
</dbReference>
<dbReference type="Pfam" id="PF00005">
    <property type="entry name" value="ABC_tran"/>
    <property type="match status" value="1"/>
</dbReference>
<evidence type="ECO:0000313" key="10">
    <source>
        <dbReference type="EMBL" id="MBO8189617.1"/>
    </source>
</evidence>
<dbReference type="GO" id="GO:0005524">
    <property type="term" value="F:ATP binding"/>
    <property type="evidence" value="ECO:0007669"/>
    <property type="project" value="UniProtKB-KW"/>
</dbReference>
<comment type="subcellular location">
    <subcellularLocation>
        <location evidence="1">Cell membrane</location>
        <topology evidence="1">Peripheral membrane protein</topology>
    </subcellularLocation>
</comment>
<evidence type="ECO:0000259" key="9">
    <source>
        <dbReference type="PROSITE" id="PS50893"/>
    </source>
</evidence>
<protein>
    <submittedName>
        <fullName evidence="10">Amino acid ABC transporter ATP-binding protein</fullName>
    </submittedName>
</protein>
<comment type="similarity">
    <text evidence="2">Belongs to the ABC transporter superfamily.</text>
</comment>
<reference evidence="10 11" key="1">
    <citation type="submission" date="2021-02" db="EMBL/GenBank/DDBJ databases">
        <title>Streptomyces spirodelae sp. nov., isolated from duckweed.</title>
        <authorList>
            <person name="Saimee Y."/>
            <person name="Duangmal K."/>
        </authorList>
    </citation>
    <scope>NUCLEOTIDE SEQUENCE [LARGE SCALE GENOMIC DNA]</scope>
    <source>
        <strain evidence="10 11">DW4-2</strain>
    </source>
</reference>
<dbReference type="Gene3D" id="3.40.50.300">
    <property type="entry name" value="P-loop containing nucleotide triphosphate hydrolases"/>
    <property type="match status" value="1"/>
</dbReference>
<organism evidence="10 11">
    <name type="scientific">Streptomyces spirodelae</name>
    <dbReference type="NCBI Taxonomy" id="2812904"/>
    <lineage>
        <taxon>Bacteria</taxon>
        <taxon>Bacillati</taxon>
        <taxon>Actinomycetota</taxon>
        <taxon>Actinomycetes</taxon>
        <taxon>Kitasatosporales</taxon>
        <taxon>Streptomycetaceae</taxon>
        <taxon>Streptomyces</taxon>
    </lineage>
</organism>
<accession>A0ABS3X2K9</accession>
<keyword evidence="4" id="KW-1003">Cell membrane</keyword>
<evidence type="ECO:0000256" key="2">
    <source>
        <dbReference type="ARBA" id="ARBA00005417"/>
    </source>
</evidence>
<evidence type="ECO:0000256" key="5">
    <source>
        <dbReference type="ARBA" id="ARBA00022741"/>
    </source>
</evidence>
<dbReference type="InterPro" id="IPR003593">
    <property type="entry name" value="AAA+_ATPase"/>
</dbReference>
<dbReference type="Proteomes" id="UP001518976">
    <property type="component" value="Unassembled WGS sequence"/>
</dbReference>
<evidence type="ECO:0000256" key="8">
    <source>
        <dbReference type="SAM" id="MobiDB-lite"/>
    </source>
</evidence>
<dbReference type="InterPro" id="IPR050086">
    <property type="entry name" value="MetN_ABC_transporter-like"/>
</dbReference>
<gene>
    <name evidence="10" type="ORF">JW592_29860</name>
</gene>
<dbReference type="SMART" id="SM00382">
    <property type="entry name" value="AAA"/>
    <property type="match status" value="1"/>
</dbReference>
<dbReference type="PANTHER" id="PTHR43166">
    <property type="entry name" value="AMINO ACID IMPORT ATP-BINDING PROTEIN"/>
    <property type="match status" value="1"/>
</dbReference>
<evidence type="ECO:0000256" key="7">
    <source>
        <dbReference type="ARBA" id="ARBA00023136"/>
    </source>
</evidence>
<dbReference type="InterPro" id="IPR027417">
    <property type="entry name" value="P-loop_NTPase"/>
</dbReference>
<dbReference type="InterPro" id="IPR003439">
    <property type="entry name" value="ABC_transporter-like_ATP-bd"/>
</dbReference>
<name>A0ABS3X2K9_9ACTN</name>
<dbReference type="CDD" id="cd03262">
    <property type="entry name" value="ABC_HisP_GlnQ"/>
    <property type="match status" value="1"/>
</dbReference>
<proteinExistence type="inferred from homology"/>
<keyword evidence="5" id="KW-0547">Nucleotide-binding</keyword>
<keyword evidence="6 10" id="KW-0067">ATP-binding</keyword>
<evidence type="ECO:0000256" key="1">
    <source>
        <dbReference type="ARBA" id="ARBA00004202"/>
    </source>
</evidence>
<evidence type="ECO:0000313" key="11">
    <source>
        <dbReference type="Proteomes" id="UP001518976"/>
    </source>
</evidence>
<dbReference type="EMBL" id="JAFFZN010000038">
    <property type="protein sequence ID" value="MBO8189617.1"/>
    <property type="molecule type" value="Genomic_DNA"/>
</dbReference>
<evidence type="ECO:0000256" key="4">
    <source>
        <dbReference type="ARBA" id="ARBA00022475"/>
    </source>
</evidence>
<evidence type="ECO:0000256" key="3">
    <source>
        <dbReference type="ARBA" id="ARBA00022448"/>
    </source>
</evidence>
<dbReference type="RefSeq" id="WP_209268379.1">
    <property type="nucleotide sequence ID" value="NZ_JAFFZN010000038.1"/>
</dbReference>
<sequence>MNEATGTSGGGSAAIEIEGLRKSFGELEVLRGIDITVRRGEVVCVIGPSGSGKSTLLRCVNLLEEPTSGTVCVAGTEVTDPEVDLDRIRRRIGMVFQAFNLFPHLTALGNLTIAQRRALGRGKAEAEEVARRNLRRVGLTEKETSYPAQLSGGQQQRVAIARALSMGPELMLFDEPTSALDPELVGDVLAVMRGLADDGMTMLVVTHEMSFAREVADRVVFMDDGLIVEEGPPEQVVGDPRQARTRAFLSRVLDPAAAEVLEGSEEPSAEQPEGEGVTQPGSPPPQRVDTVRDRKGVRKQHPR</sequence>
<dbReference type="PANTHER" id="PTHR43166:SF9">
    <property type="entry name" value="GLUTAMATE_ASPARTATE IMPORT ATP-BINDING PROTEIN GLTL"/>
    <property type="match status" value="1"/>
</dbReference>
<comment type="caution">
    <text evidence="10">The sequence shown here is derived from an EMBL/GenBank/DDBJ whole genome shotgun (WGS) entry which is preliminary data.</text>
</comment>
<feature type="domain" description="ABC transporter" evidence="9">
    <location>
        <begin position="15"/>
        <end position="249"/>
    </location>
</feature>
<dbReference type="PROSITE" id="PS50893">
    <property type="entry name" value="ABC_TRANSPORTER_2"/>
    <property type="match status" value="1"/>
</dbReference>
<dbReference type="SUPFAM" id="SSF52540">
    <property type="entry name" value="P-loop containing nucleoside triphosphate hydrolases"/>
    <property type="match status" value="1"/>
</dbReference>